<dbReference type="PANTHER" id="PTHR10039">
    <property type="entry name" value="AMELOGENIN"/>
    <property type="match status" value="1"/>
</dbReference>
<protein>
    <submittedName>
        <fullName evidence="5">Ankyrin repeat-containing domain protein</fullName>
    </submittedName>
</protein>
<dbReference type="SUPFAM" id="SSF48403">
    <property type="entry name" value="Ankyrin repeat"/>
    <property type="match status" value="1"/>
</dbReference>
<dbReference type="Gene3D" id="3.40.50.300">
    <property type="entry name" value="P-loop containing nucleotide triphosphate hydrolases"/>
    <property type="match status" value="1"/>
</dbReference>
<feature type="repeat" description="ANK" evidence="2">
    <location>
        <begin position="750"/>
        <end position="784"/>
    </location>
</feature>
<dbReference type="InterPro" id="IPR056884">
    <property type="entry name" value="NPHP3-like_N"/>
</dbReference>
<dbReference type="Gene3D" id="1.25.40.20">
    <property type="entry name" value="Ankyrin repeat-containing domain"/>
    <property type="match status" value="4"/>
</dbReference>
<dbReference type="Pfam" id="PF12796">
    <property type="entry name" value="Ank_2"/>
    <property type="match status" value="2"/>
</dbReference>
<dbReference type="EMBL" id="JAUEPS010000199">
    <property type="protein sequence ID" value="KAK0434053.1"/>
    <property type="molecule type" value="Genomic_DNA"/>
</dbReference>
<dbReference type="InterPro" id="IPR027417">
    <property type="entry name" value="P-loop_NTPase"/>
</dbReference>
<evidence type="ECO:0000259" key="4">
    <source>
        <dbReference type="Pfam" id="PF24883"/>
    </source>
</evidence>
<reference evidence="5" key="1">
    <citation type="submission" date="2023-06" db="EMBL/GenBank/DDBJ databases">
        <authorList>
            <consortium name="Lawrence Berkeley National Laboratory"/>
            <person name="Ahrendt S."/>
            <person name="Sahu N."/>
            <person name="Indic B."/>
            <person name="Wong-Bajracharya J."/>
            <person name="Merenyi Z."/>
            <person name="Ke H.-M."/>
            <person name="Monk M."/>
            <person name="Kocsube S."/>
            <person name="Drula E."/>
            <person name="Lipzen A."/>
            <person name="Balint B."/>
            <person name="Henrissat B."/>
            <person name="Andreopoulos B."/>
            <person name="Martin F.M."/>
            <person name="Harder C.B."/>
            <person name="Rigling D."/>
            <person name="Ford K.L."/>
            <person name="Foster G.D."/>
            <person name="Pangilinan J."/>
            <person name="Papanicolaou A."/>
            <person name="Barry K."/>
            <person name="LaButti K."/>
            <person name="Viragh M."/>
            <person name="Koriabine M."/>
            <person name="Yan M."/>
            <person name="Riley R."/>
            <person name="Champramary S."/>
            <person name="Plett K.L."/>
            <person name="Tsai I.J."/>
            <person name="Slot J."/>
            <person name="Sipos G."/>
            <person name="Plett J."/>
            <person name="Nagy L.G."/>
            <person name="Grigoriev I.V."/>
        </authorList>
    </citation>
    <scope>NUCLEOTIDE SEQUENCE</scope>
    <source>
        <strain evidence="5">CCBAS 213</strain>
    </source>
</reference>
<evidence type="ECO:0000256" key="1">
    <source>
        <dbReference type="ARBA" id="ARBA00022737"/>
    </source>
</evidence>
<sequence length="935" mass="105080">MHSSSSASFILLIQSMNPWSTESLDTVIQNFKAATKKLHYNVSFERQVREHNEREKIKEDREEDRRKDEQKLIAKLEHTKKRFLKTMPHIKYQDKHECYRAILSSGRPAPGQWLLRNQSYQFWRKCPTGTIDPALHLLWVSGKLGIGKTVLASVIINDLKSMESVETNIAVAYFYCERDQPSKINPLNILGTILYQLTSFLSANSQTMKTLYDEHILPATVSDLAVLLNIVLEGPGQRYIVIDALDECPDVALQQLLPVLVSLSRKALILVTTRPIAPLIEPAFQGSLRSTKVTVTDRDVNPDIKQYIQQCIVTAGQDQARHHIQNFGPVIKIKDLSLREEIIKTLTDNAEGMFLWVRLQVQHLSEQRTDHDIRTSLQELPGSLAATYIRSLDYIYHLDKKRQKRVQGIFQWLICASSPLNTELVRHAIAVDEMSDYWDPSMVVTSCNDLISDCAHLVEFTATPQSKDKDSKTMSTIQFVHTSVKDFLVNLSTKNSAPHLSLFAFRSLPSAHHTVFQSCFKHLSMLEKRAEGPDPCPELSEYIRGPNCLLHMYNADNGDNRELETLTRSFLAMLSMRTSPIPSVSHDNDKADIRGPTALHIAAGLYCSNVMGHLLTSSFGFSLTECDKFGRTPLHYAAGRLFKRLRVADNGYSCIRLLLEAKADVNAVDKDGRTALHYIAQLGVGHRFMQDRLHPESPIQLLLQKGANPNICDVQGETALHCASRCKWVDKHILQVLLANHGDPNIPNKNGETCLHVLMMNEMPDNDALKTLLDGGAKPDARDANGKTPLHILVEQSRFFRNLVQTVKVLLECPAGLDVNACDKEGMTPLHILARDKGPLYIRRRYPKGAASVANDILKLLLRHGADVSAQDLKGSTPYQIIEVIVKKDRIAAVVSSQDMSEQASIQAWASLPPSWEETEQSEPIYPFRSIPVGV</sequence>
<feature type="repeat" description="ANK" evidence="2">
    <location>
        <begin position="671"/>
        <end position="714"/>
    </location>
</feature>
<dbReference type="Pfam" id="PF00023">
    <property type="entry name" value="Ank"/>
    <property type="match status" value="1"/>
</dbReference>
<feature type="repeat" description="ANK" evidence="2">
    <location>
        <begin position="715"/>
        <end position="749"/>
    </location>
</feature>
<keyword evidence="2" id="KW-0040">ANK repeat</keyword>
<feature type="repeat" description="ANK" evidence="2">
    <location>
        <begin position="629"/>
        <end position="670"/>
    </location>
</feature>
<dbReference type="Proteomes" id="UP001175211">
    <property type="component" value="Unassembled WGS sequence"/>
</dbReference>
<dbReference type="AlphaFoldDB" id="A0AA39J486"/>
<dbReference type="InterPro" id="IPR036770">
    <property type="entry name" value="Ankyrin_rpt-contain_sf"/>
</dbReference>
<accession>A0AA39J486</accession>
<keyword evidence="6" id="KW-1185">Reference proteome</keyword>
<gene>
    <name evidence="5" type="ORF">EV420DRAFT_424268</name>
</gene>
<evidence type="ECO:0000313" key="5">
    <source>
        <dbReference type="EMBL" id="KAK0434053.1"/>
    </source>
</evidence>
<dbReference type="SUPFAM" id="SSF52540">
    <property type="entry name" value="P-loop containing nucleoside triphosphate hydrolases"/>
    <property type="match status" value="1"/>
</dbReference>
<evidence type="ECO:0000313" key="6">
    <source>
        <dbReference type="Proteomes" id="UP001175211"/>
    </source>
</evidence>
<dbReference type="GeneID" id="85365592"/>
<feature type="region of interest" description="Disordered" evidence="3">
    <location>
        <begin position="49"/>
        <end position="69"/>
    </location>
</feature>
<keyword evidence="1" id="KW-0677">Repeat</keyword>
<name>A0AA39J486_ARMTA</name>
<dbReference type="InterPro" id="IPR002110">
    <property type="entry name" value="Ankyrin_rpt"/>
</dbReference>
<dbReference type="PROSITE" id="PS50088">
    <property type="entry name" value="ANK_REPEAT"/>
    <property type="match status" value="5"/>
</dbReference>
<comment type="caution">
    <text evidence="5">The sequence shown here is derived from an EMBL/GenBank/DDBJ whole genome shotgun (WGS) entry which is preliminary data.</text>
</comment>
<dbReference type="PRINTS" id="PR01415">
    <property type="entry name" value="ANKYRIN"/>
</dbReference>
<dbReference type="RefSeq" id="XP_060321639.1">
    <property type="nucleotide sequence ID" value="XM_060482044.1"/>
</dbReference>
<evidence type="ECO:0000256" key="3">
    <source>
        <dbReference type="SAM" id="MobiDB-lite"/>
    </source>
</evidence>
<evidence type="ECO:0000256" key="2">
    <source>
        <dbReference type="PROSITE-ProRule" id="PRU00023"/>
    </source>
</evidence>
<feature type="domain" description="Nephrocystin 3-like N-terminal" evidence="4">
    <location>
        <begin position="111"/>
        <end position="272"/>
    </location>
</feature>
<organism evidence="5 6">
    <name type="scientific">Armillaria tabescens</name>
    <name type="common">Ringless honey mushroom</name>
    <name type="synonym">Agaricus tabescens</name>
    <dbReference type="NCBI Taxonomy" id="1929756"/>
    <lineage>
        <taxon>Eukaryota</taxon>
        <taxon>Fungi</taxon>
        <taxon>Dikarya</taxon>
        <taxon>Basidiomycota</taxon>
        <taxon>Agaricomycotina</taxon>
        <taxon>Agaricomycetes</taxon>
        <taxon>Agaricomycetidae</taxon>
        <taxon>Agaricales</taxon>
        <taxon>Marasmiineae</taxon>
        <taxon>Physalacriaceae</taxon>
        <taxon>Desarmillaria</taxon>
    </lineage>
</organism>
<dbReference type="Pfam" id="PF24883">
    <property type="entry name" value="NPHP3_N"/>
    <property type="match status" value="1"/>
</dbReference>
<dbReference type="SMART" id="SM00248">
    <property type="entry name" value="ANK"/>
    <property type="match status" value="7"/>
</dbReference>
<feature type="repeat" description="ANK" evidence="2">
    <location>
        <begin position="825"/>
        <end position="873"/>
    </location>
</feature>
<proteinExistence type="predicted"/>